<proteinExistence type="predicted"/>
<dbReference type="EMBL" id="AP024485">
    <property type="protein sequence ID" value="BCS88582.1"/>
    <property type="molecule type" value="Genomic_DNA"/>
</dbReference>
<gene>
    <name evidence="2" type="ORF">PSDVSF_18240</name>
</gene>
<dbReference type="InterPro" id="IPR005646">
    <property type="entry name" value="FapA"/>
</dbReference>
<dbReference type="Proteomes" id="UP001053296">
    <property type="component" value="Chromosome"/>
</dbReference>
<dbReference type="PANTHER" id="PTHR38032">
    <property type="entry name" value="POLYMERASE-RELATED"/>
    <property type="match status" value="1"/>
</dbReference>
<protein>
    <recommendedName>
        <fullName evidence="1">Cyclic nucleotide-binding domain-containing protein</fullName>
    </recommendedName>
</protein>
<dbReference type="InterPro" id="IPR000595">
    <property type="entry name" value="cNMP-bd_dom"/>
</dbReference>
<evidence type="ECO:0000313" key="3">
    <source>
        <dbReference type="Proteomes" id="UP001053296"/>
    </source>
</evidence>
<dbReference type="Pfam" id="PF03961">
    <property type="entry name" value="FapA"/>
    <property type="match status" value="1"/>
</dbReference>
<evidence type="ECO:0000313" key="2">
    <source>
        <dbReference type="EMBL" id="BCS88582.1"/>
    </source>
</evidence>
<name>A0ABN6ESX0_9BACT</name>
<dbReference type="Pfam" id="PF20250">
    <property type="entry name" value="FapA_N"/>
    <property type="match status" value="1"/>
</dbReference>
<keyword evidence="3" id="KW-1185">Reference proteome</keyword>
<accession>A0ABN6ESX0</accession>
<dbReference type="PANTHER" id="PTHR38032:SF1">
    <property type="entry name" value="RNA-BINDING PROTEIN KHPB N-TERMINAL DOMAIN-CONTAINING PROTEIN"/>
    <property type="match status" value="1"/>
</dbReference>
<reference evidence="2" key="1">
    <citation type="journal article" date="2022" name="Arch. Microbiol.">
        <title>Pseudodesulfovibrio sediminis sp. nov., a mesophilic and neutrophilic sulfate-reducing bacterium isolated from sediment of a brackish lake.</title>
        <authorList>
            <person name="Takahashi A."/>
            <person name="Kojima H."/>
            <person name="Watanabe M."/>
            <person name="Fukui M."/>
        </authorList>
    </citation>
    <scope>NUCLEOTIDE SEQUENCE</scope>
    <source>
        <strain evidence="2">SF6</strain>
    </source>
</reference>
<dbReference type="RefSeq" id="WP_229590577.1">
    <property type="nucleotide sequence ID" value="NZ_AP024485.1"/>
</dbReference>
<dbReference type="InterPro" id="IPR046866">
    <property type="entry name" value="FapA_N"/>
</dbReference>
<dbReference type="InterPro" id="IPR046865">
    <property type="entry name" value="FapA_b_solenoid"/>
</dbReference>
<feature type="domain" description="Cyclic nucleotide-binding" evidence="1">
    <location>
        <begin position="49"/>
        <end position="114"/>
    </location>
</feature>
<evidence type="ECO:0000259" key="1">
    <source>
        <dbReference type="PROSITE" id="PS50042"/>
    </source>
</evidence>
<dbReference type="PROSITE" id="PS50042">
    <property type="entry name" value="CNMP_BINDING_3"/>
    <property type="match status" value="1"/>
</dbReference>
<sequence length="633" mass="68500">MTDDKTLSDTPDAVFRFSLSADGMKLGVNRYFPPNGGKGPSVGLIKAQVAAAGVQFPVDEDAAQRVVDAIEEGREFTGIALVHGIPAKEPRDASLTALGDLEYPVFPNDQFARFRPAQKAENGQTINGKEIKPKGNFVPEELTVEVGDNVTWDAVSESYVSTVWGIARLKDDVICVDQIPYITEDEVSVRGNLHHKDFRGTPITPARVDKEMRDMGVLIDMDMDLMDAKLKQAKELDIPLLDQVFVEGAHPVPGRDGWLEYLVATREDAGIEDDSGRLDFRNRGAYPMVEIDQIIGRLHLPTPGEGGIDIYGKTIPAHGGKDLVIHLGENVTLLDDKITYQSKAKGVVVMDRGVLSVTDCLIIHGNVDLESGNVKVEEGSVKVKGSIQAGFSVSAPKHVIVEGSIESATVHAGGLVEVAGGILMPEGGQVTCGGDVIANFATNANIKADGDVFIANEVQNSIIQTKGRLYASSGKGIIIGGGIITGKGLEANELGSELGVATRVGVLINDEEDEKLHLERAKVVKAIKKVDDALGTEPPEVILMRTPEAKKAAVAEVLKHRSTLLQRRKVLSEQINQLNLTRQKELEGVTISAKRFLHPGISVRFGKKVFEIQKRMEASVLYWDPTNRKIAIK</sequence>
<organism evidence="2 3">
    <name type="scientific">Pseudodesulfovibrio sediminis</name>
    <dbReference type="NCBI Taxonomy" id="2810563"/>
    <lineage>
        <taxon>Bacteria</taxon>
        <taxon>Pseudomonadati</taxon>
        <taxon>Thermodesulfobacteriota</taxon>
        <taxon>Desulfovibrionia</taxon>
        <taxon>Desulfovibrionales</taxon>
        <taxon>Desulfovibrionaceae</taxon>
    </lineage>
</organism>